<dbReference type="EMBL" id="DVMJ01000066">
    <property type="protein sequence ID" value="HIU14027.1"/>
    <property type="molecule type" value="Genomic_DNA"/>
</dbReference>
<gene>
    <name evidence="1" type="ORF">IAD15_08165</name>
</gene>
<dbReference type="AlphaFoldDB" id="A0A9D1HNQ3"/>
<evidence type="ECO:0000313" key="2">
    <source>
        <dbReference type="Proteomes" id="UP000824175"/>
    </source>
</evidence>
<proteinExistence type="predicted"/>
<name>A0A9D1HNQ3_9FIRM</name>
<accession>A0A9D1HNQ3</accession>
<protein>
    <submittedName>
        <fullName evidence="1">Uncharacterized protein</fullName>
    </submittedName>
</protein>
<organism evidence="1 2">
    <name type="scientific">Candidatus Fimiplasma intestinipullorum</name>
    <dbReference type="NCBI Taxonomy" id="2840825"/>
    <lineage>
        <taxon>Bacteria</taxon>
        <taxon>Bacillati</taxon>
        <taxon>Bacillota</taxon>
        <taxon>Clostridia</taxon>
        <taxon>Eubacteriales</taxon>
        <taxon>Candidatus Fimiplasma</taxon>
    </lineage>
</organism>
<comment type="caution">
    <text evidence="1">The sequence shown here is derived from an EMBL/GenBank/DDBJ whole genome shotgun (WGS) entry which is preliminary data.</text>
</comment>
<reference evidence="1" key="1">
    <citation type="submission" date="2020-10" db="EMBL/GenBank/DDBJ databases">
        <authorList>
            <person name="Gilroy R."/>
        </authorList>
    </citation>
    <scope>NUCLEOTIDE SEQUENCE</scope>
    <source>
        <strain evidence="1">CHK195-11698</strain>
    </source>
</reference>
<dbReference type="Proteomes" id="UP000824175">
    <property type="component" value="Unassembled WGS sequence"/>
</dbReference>
<sequence>MKNYFVKIYDEQHWEVVVQKGMDGMFSQLLGFYAHIDPERRQDLYLLMQKEKQLLSDNEQSDFEHWLLGSAGALTLDQLARLYRGFLAYWSWSGYLILKVDEFCLFPPSYVLQIDPEGMILNELDDFIKEGEIGKGTLLEAICEKLHLSMQIGSVVEMNDLRLETLLLSQLIVKALKRRHVYSLTDLFSLSDRELSRIPHLGQAGRQTLHVQIEQWQNAHRGELLKEMVVEITQEDQMRSCLLEWKAGNTNTLAKQLFEEVFGQREGPLYKQKRAMFPEGWTLFFLSQGYLYLSDLYADRNLLSDKLHDDKGELTRALDLNCTSLWISEELAIDLMENPEISLTEIMQRLETEKETVTMLLEKMQRDDPQWIDLSVLQEHLPSMTPHLLHLLLIRSVQQGVSFYLPLEDYYRKIEQMETRDEKIINALYADPCLKDQEALVAYVDMVFKPVDPTKIH</sequence>
<dbReference type="SUPFAM" id="SSF47789">
    <property type="entry name" value="C-terminal domain of RNA polymerase alpha subunit"/>
    <property type="match status" value="1"/>
</dbReference>
<reference evidence="1" key="2">
    <citation type="journal article" date="2021" name="PeerJ">
        <title>Extensive microbial diversity within the chicken gut microbiome revealed by metagenomics and culture.</title>
        <authorList>
            <person name="Gilroy R."/>
            <person name="Ravi A."/>
            <person name="Getino M."/>
            <person name="Pursley I."/>
            <person name="Horton D.L."/>
            <person name="Alikhan N.F."/>
            <person name="Baker D."/>
            <person name="Gharbi K."/>
            <person name="Hall N."/>
            <person name="Watson M."/>
            <person name="Adriaenssens E.M."/>
            <person name="Foster-Nyarko E."/>
            <person name="Jarju S."/>
            <person name="Secka A."/>
            <person name="Antonio M."/>
            <person name="Oren A."/>
            <person name="Chaudhuri R.R."/>
            <person name="La Ragione R."/>
            <person name="Hildebrand F."/>
            <person name="Pallen M.J."/>
        </authorList>
    </citation>
    <scope>NUCLEOTIDE SEQUENCE</scope>
    <source>
        <strain evidence="1">CHK195-11698</strain>
    </source>
</reference>
<evidence type="ECO:0000313" key="1">
    <source>
        <dbReference type="EMBL" id="HIU14027.1"/>
    </source>
</evidence>